<evidence type="ECO:0000256" key="4">
    <source>
        <dbReference type="ARBA" id="ARBA00022448"/>
    </source>
</evidence>
<evidence type="ECO:0000256" key="5">
    <source>
        <dbReference type="ARBA" id="ARBA00022475"/>
    </source>
</evidence>
<keyword evidence="12" id="KW-1185">Reference proteome</keyword>
<evidence type="ECO:0000313" key="12">
    <source>
        <dbReference type="Proteomes" id="UP000001628"/>
    </source>
</evidence>
<dbReference type="SUPFAM" id="SSF63380">
    <property type="entry name" value="Riboflavin synthase domain-like"/>
    <property type="match status" value="1"/>
</dbReference>
<keyword evidence="4" id="KW-0813">Transport</keyword>
<name>C1G9K1_PARBD</name>
<dbReference type="InParanoid" id="C1G9K1"/>
<dbReference type="Pfam" id="PF08030">
    <property type="entry name" value="NAD_binding_6"/>
    <property type="match status" value="1"/>
</dbReference>
<dbReference type="GO" id="GO:0006826">
    <property type="term" value="P:iron ion transport"/>
    <property type="evidence" value="ECO:0007669"/>
    <property type="project" value="TreeGrafter"/>
</dbReference>
<dbReference type="EC" id="1.16.1.9" evidence="3"/>
<evidence type="ECO:0000256" key="9">
    <source>
        <dbReference type="SAM" id="Phobius"/>
    </source>
</evidence>
<organism evidence="11 12">
    <name type="scientific">Paracoccidioides brasiliensis (strain Pb18)</name>
    <dbReference type="NCBI Taxonomy" id="502780"/>
    <lineage>
        <taxon>Eukaryota</taxon>
        <taxon>Fungi</taxon>
        <taxon>Dikarya</taxon>
        <taxon>Ascomycota</taxon>
        <taxon>Pezizomycotina</taxon>
        <taxon>Eurotiomycetes</taxon>
        <taxon>Eurotiomycetidae</taxon>
        <taxon>Onygenales</taxon>
        <taxon>Ajellomycetaceae</taxon>
        <taxon>Paracoccidioides</taxon>
    </lineage>
</organism>
<dbReference type="InterPro" id="IPR013121">
    <property type="entry name" value="Fe_red_NAD-bd_6"/>
</dbReference>
<dbReference type="FunFam" id="3.40.50.80:FF:000071">
    <property type="entry name" value="Cell surface metalloreductase (FreA), putative"/>
    <property type="match status" value="1"/>
</dbReference>
<dbReference type="Proteomes" id="UP000001628">
    <property type="component" value="Unassembled WGS sequence"/>
</dbReference>
<dbReference type="GO" id="GO:0052851">
    <property type="term" value="F:ferric-chelate reductase (NADPH) activity"/>
    <property type="evidence" value="ECO:0007669"/>
    <property type="project" value="UniProtKB-EC"/>
</dbReference>
<proteinExistence type="inferred from homology"/>
<feature type="transmembrane region" description="Helical" evidence="9">
    <location>
        <begin position="119"/>
        <end position="139"/>
    </location>
</feature>
<evidence type="ECO:0000259" key="10">
    <source>
        <dbReference type="PROSITE" id="PS51384"/>
    </source>
</evidence>
<evidence type="ECO:0000256" key="6">
    <source>
        <dbReference type="ARBA" id="ARBA00022982"/>
    </source>
</evidence>
<dbReference type="STRING" id="502780.C1G9K1"/>
<evidence type="ECO:0000256" key="2">
    <source>
        <dbReference type="ARBA" id="ARBA00006278"/>
    </source>
</evidence>
<dbReference type="PANTHER" id="PTHR32361:SF26">
    <property type="entry name" value="FAD-BINDING 8 DOMAIN-CONTAINING PROTEIN-RELATED"/>
    <property type="match status" value="1"/>
</dbReference>
<dbReference type="PANTHER" id="PTHR32361">
    <property type="entry name" value="FERRIC/CUPRIC REDUCTASE TRANSMEMBRANE COMPONENT"/>
    <property type="match status" value="1"/>
</dbReference>
<dbReference type="eggNOG" id="KOG0039">
    <property type="taxonomic scope" value="Eukaryota"/>
</dbReference>
<dbReference type="SUPFAM" id="SSF52343">
    <property type="entry name" value="Ferredoxin reductase-like, C-terminal NADP-linked domain"/>
    <property type="match status" value="1"/>
</dbReference>
<keyword evidence="7" id="KW-0560">Oxidoreductase</keyword>
<dbReference type="VEuPathDB" id="FungiDB:PADG_03937"/>
<dbReference type="CDD" id="cd06186">
    <property type="entry name" value="NOX_Duox_like_FAD_NADP"/>
    <property type="match status" value="1"/>
</dbReference>
<evidence type="ECO:0000256" key="1">
    <source>
        <dbReference type="ARBA" id="ARBA00004651"/>
    </source>
</evidence>
<sequence>MFYGQGHAVKTVAPSDGRATEVSGISKKRLLSDDDMSSSDCTMSYMGTIARVIVLRVSVMDATEIYAIAAGGTFALLVVARFLSHLTRLKSIVSVLIAKHLTYPLSAVDAGRRAGTLSLINMIFLFIWLHLSFVADLLGISLRRCRGSHRAAGWMVMALSATHAVLMSGRTPFPLRDVRQPLRTHRTSLVTLFLQSVLFLYRNGVFTSRGCPRALVTCLVRGDDSDSDDRCTKPIKIRVALSRPLRVRPGQYINLWMRSVSWWSWAQSHPFTVMSWSPVEQSALDLFIQPRHDLTADLLRHVEVGHGVSLSFPALVSGPHGTSESTGQYETVLAVASDFGVAPVIPYLKQLVHSYNTSTSRTRRVHFVWQLRTLDTAIAVQPWLNELLQDGVLDEGYILTISIYVEFGQITGDRMPFGGHERAFVYKGSADLQDILQTEASGERIKRLTDVQEERGDVLVMVSASAELRDRLRDIVRGYLYDNVRMLELEFQPD</sequence>
<evidence type="ECO:0000256" key="8">
    <source>
        <dbReference type="ARBA" id="ARBA00048483"/>
    </source>
</evidence>
<keyword evidence="9" id="KW-0472">Membrane</keyword>
<protein>
    <recommendedName>
        <fullName evidence="3">ferric-chelate reductase (NADPH)</fullName>
        <ecNumber evidence="3">1.16.1.9</ecNumber>
    </recommendedName>
</protein>
<dbReference type="GO" id="GO:0005886">
    <property type="term" value="C:plasma membrane"/>
    <property type="evidence" value="ECO:0007669"/>
    <property type="project" value="UniProtKB-SubCell"/>
</dbReference>
<keyword evidence="5" id="KW-1003">Cell membrane</keyword>
<evidence type="ECO:0000256" key="3">
    <source>
        <dbReference type="ARBA" id="ARBA00012668"/>
    </source>
</evidence>
<dbReference type="InterPro" id="IPR017938">
    <property type="entry name" value="Riboflavin_synthase-like_b-brl"/>
</dbReference>
<dbReference type="InterPro" id="IPR051410">
    <property type="entry name" value="Ferric/Cupric_Reductase"/>
</dbReference>
<comment type="catalytic activity">
    <reaction evidence="8">
        <text>2 a Fe(II)-siderophore + NADP(+) + H(+) = 2 a Fe(III)-siderophore + NADPH</text>
        <dbReference type="Rhea" id="RHEA:28795"/>
        <dbReference type="Rhea" id="RHEA-COMP:11342"/>
        <dbReference type="Rhea" id="RHEA-COMP:11344"/>
        <dbReference type="ChEBI" id="CHEBI:15378"/>
        <dbReference type="ChEBI" id="CHEBI:29033"/>
        <dbReference type="ChEBI" id="CHEBI:29034"/>
        <dbReference type="ChEBI" id="CHEBI:57783"/>
        <dbReference type="ChEBI" id="CHEBI:58349"/>
        <dbReference type="EC" id="1.16.1.9"/>
    </reaction>
</comment>
<dbReference type="AlphaFoldDB" id="C1G9K1"/>
<feature type="transmembrane region" description="Helical" evidence="9">
    <location>
        <begin position="65"/>
        <end position="83"/>
    </location>
</feature>
<feature type="domain" description="FAD-binding FR-type" evidence="10">
    <location>
        <begin position="168"/>
        <end position="326"/>
    </location>
</feature>
<evidence type="ECO:0000313" key="11">
    <source>
        <dbReference type="EMBL" id="EEH47853.2"/>
    </source>
</evidence>
<dbReference type="Gene3D" id="3.40.50.80">
    <property type="entry name" value="Nucleotide-binding domain of ferredoxin-NADP reductase (FNR) module"/>
    <property type="match status" value="1"/>
</dbReference>
<accession>C1G9K1</accession>
<keyword evidence="9" id="KW-0812">Transmembrane</keyword>
<dbReference type="InterPro" id="IPR039261">
    <property type="entry name" value="FNR_nucleotide-bd"/>
</dbReference>
<comment type="similarity">
    <text evidence="2">Belongs to the ferric reductase (FRE) family.</text>
</comment>
<dbReference type="PROSITE" id="PS51384">
    <property type="entry name" value="FAD_FR"/>
    <property type="match status" value="1"/>
</dbReference>
<keyword evidence="9" id="KW-1133">Transmembrane helix</keyword>
<dbReference type="HOGENOM" id="CLU_010365_8_1_1"/>
<dbReference type="GO" id="GO:0015677">
    <property type="term" value="P:copper ion import"/>
    <property type="evidence" value="ECO:0007669"/>
    <property type="project" value="TreeGrafter"/>
</dbReference>
<dbReference type="InterPro" id="IPR017927">
    <property type="entry name" value="FAD-bd_FR_type"/>
</dbReference>
<evidence type="ECO:0000256" key="7">
    <source>
        <dbReference type="ARBA" id="ARBA00023002"/>
    </source>
</evidence>
<gene>
    <name evidence="11" type="ORF">PADG_03937</name>
</gene>
<dbReference type="Pfam" id="PF08022">
    <property type="entry name" value="FAD_binding_8"/>
    <property type="match status" value="1"/>
</dbReference>
<dbReference type="OMA" id="ANIGHRA"/>
<dbReference type="RefSeq" id="XP_010759247.1">
    <property type="nucleotide sequence ID" value="XM_010760945.1"/>
</dbReference>
<comment type="subcellular location">
    <subcellularLocation>
        <location evidence="1">Cell membrane</location>
        <topology evidence="1">Multi-pass membrane protein</topology>
    </subcellularLocation>
</comment>
<dbReference type="EMBL" id="KN275960">
    <property type="protein sequence ID" value="EEH47853.2"/>
    <property type="molecule type" value="Genomic_DNA"/>
</dbReference>
<dbReference type="KEGG" id="pbn:PADG_03937"/>
<dbReference type="GeneID" id="22583154"/>
<dbReference type="GO" id="GO:0006879">
    <property type="term" value="P:intracellular iron ion homeostasis"/>
    <property type="evidence" value="ECO:0007669"/>
    <property type="project" value="TreeGrafter"/>
</dbReference>
<dbReference type="InterPro" id="IPR013112">
    <property type="entry name" value="FAD-bd_8"/>
</dbReference>
<dbReference type="OrthoDB" id="4206807at2759"/>
<keyword evidence="6" id="KW-0249">Electron transport</keyword>
<reference evidence="11 12" key="1">
    <citation type="journal article" date="2011" name="PLoS Genet.">
        <title>Comparative genomic analysis of human fungal pathogens causing paracoccidioidomycosis.</title>
        <authorList>
            <person name="Desjardins C.A."/>
            <person name="Champion M.D."/>
            <person name="Holder J.W."/>
            <person name="Muszewska A."/>
            <person name="Goldberg J."/>
            <person name="Bailao A.M."/>
            <person name="Brigido M.M."/>
            <person name="Ferreira M.E."/>
            <person name="Garcia A.M."/>
            <person name="Grynberg M."/>
            <person name="Gujja S."/>
            <person name="Heiman D.I."/>
            <person name="Henn M.R."/>
            <person name="Kodira C.D."/>
            <person name="Leon-Narvaez H."/>
            <person name="Longo L.V."/>
            <person name="Ma L.J."/>
            <person name="Malavazi I."/>
            <person name="Matsuo A.L."/>
            <person name="Morais F.V."/>
            <person name="Pereira M."/>
            <person name="Rodriguez-Brito S."/>
            <person name="Sakthikumar S."/>
            <person name="Salem-Izacc S.M."/>
            <person name="Sykes S.M."/>
            <person name="Teixeira M.M."/>
            <person name="Vallejo M.C."/>
            <person name="Walter M.E."/>
            <person name="Yandava C."/>
            <person name="Young S."/>
            <person name="Zeng Q."/>
            <person name="Zucker J."/>
            <person name="Felipe M.S."/>
            <person name="Goldman G.H."/>
            <person name="Haas B.J."/>
            <person name="McEwen J.G."/>
            <person name="Nino-Vega G."/>
            <person name="Puccia R."/>
            <person name="San-Blas G."/>
            <person name="Soares C.M."/>
            <person name="Birren B.W."/>
            <person name="Cuomo C.A."/>
        </authorList>
    </citation>
    <scope>NUCLEOTIDE SEQUENCE [LARGE SCALE GENOMIC DNA]</scope>
    <source>
        <strain evidence="11 12">Pb18</strain>
    </source>
</reference>